<dbReference type="STRING" id="5722.A2DRD5"/>
<dbReference type="SMR" id="A2DRD5"/>
<evidence type="ECO:0000313" key="1">
    <source>
        <dbReference type="EMBL" id="EAY17061.1"/>
    </source>
</evidence>
<dbReference type="InterPro" id="IPR002110">
    <property type="entry name" value="Ankyrin_rpt"/>
</dbReference>
<dbReference type="KEGG" id="tva:4775075"/>
<proteinExistence type="predicted"/>
<dbReference type="Gene3D" id="1.25.40.20">
    <property type="entry name" value="Ankyrin repeat-containing domain"/>
    <property type="match status" value="1"/>
</dbReference>
<dbReference type="Pfam" id="PF13606">
    <property type="entry name" value="Ank_3"/>
    <property type="match status" value="1"/>
</dbReference>
<dbReference type="Proteomes" id="UP000001542">
    <property type="component" value="Unassembled WGS sequence"/>
</dbReference>
<dbReference type="InterPro" id="IPR036770">
    <property type="entry name" value="Ankyrin_rpt-contain_sf"/>
</dbReference>
<keyword evidence="2" id="KW-1185">Reference proteome</keyword>
<dbReference type="VEuPathDB" id="TrichDB:TVAG_297400"/>
<dbReference type="VEuPathDB" id="TrichDB:TVAGG3_0513210"/>
<dbReference type="SUPFAM" id="SSF48403">
    <property type="entry name" value="Ankyrin repeat"/>
    <property type="match status" value="1"/>
</dbReference>
<evidence type="ECO:0000313" key="2">
    <source>
        <dbReference type="Proteomes" id="UP000001542"/>
    </source>
</evidence>
<name>A2DRD5_TRIV3</name>
<accession>A2DRD5</accession>
<dbReference type="OrthoDB" id="5314041at2759"/>
<sequence length="460" mass="52786">MESRISQERTKEVMDGELYRLEIHSITGTLNEENFDEVSKNIIKILEVKPKARIPTYCSGVCYALLKDKSKIDLYLRSVEQIINSFPGETRVILRRFRGAAATSRILVILYSKIIQLKSIKFDLIQISIGNFFRACLSKFQTYQSILIAMTLYFNSKELIDLHFPQISTWIKTIIPTFLSYFQNPQADFFLKQFKAFVFDEQIIEYEWDNIFKNDDDSKITEEMIQKSPIYFLSVFSYDKLLYPPTLISGAAFNNANKCVEKMLKLGCNPDELDIQNNDMFYYAGTVGNVKALDLAGRTPDRLKNFVKGAIQFGFNDLVIEMGYFGPFDDGETILHLCALYNNYQLMDYVVNNNICSVNEVSDIGDFPQHNAARKGSIEALIRLSYCKDFDINAKNMSEVLLSDLAAKYLNKDLAKILENIFETSSNITSPYYVNFFVASLKIQEEGEEDFSDDDAYLLG</sequence>
<protein>
    <submittedName>
        <fullName evidence="1">Uncharacterized protein</fullName>
    </submittedName>
</protein>
<dbReference type="EMBL" id="DS113235">
    <property type="protein sequence ID" value="EAY17061.1"/>
    <property type="molecule type" value="Genomic_DNA"/>
</dbReference>
<organism evidence="1 2">
    <name type="scientific">Trichomonas vaginalis (strain ATCC PRA-98 / G3)</name>
    <dbReference type="NCBI Taxonomy" id="412133"/>
    <lineage>
        <taxon>Eukaryota</taxon>
        <taxon>Metamonada</taxon>
        <taxon>Parabasalia</taxon>
        <taxon>Trichomonadida</taxon>
        <taxon>Trichomonadidae</taxon>
        <taxon>Trichomonas</taxon>
    </lineage>
</organism>
<reference evidence="1" key="2">
    <citation type="journal article" date="2007" name="Science">
        <title>Draft genome sequence of the sexually transmitted pathogen Trichomonas vaginalis.</title>
        <authorList>
            <person name="Carlton J.M."/>
            <person name="Hirt R.P."/>
            <person name="Silva J.C."/>
            <person name="Delcher A.L."/>
            <person name="Schatz M."/>
            <person name="Zhao Q."/>
            <person name="Wortman J.R."/>
            <person name="Bidwell S.L."/>
            <person name="Alsmark U.C.M."/>
            <person name="Besteiro S."/>
            <person name="Sicheritz-Ponten T."/>
            <person name="Noel C.J."/>
            <person name="Dacks J.B."/>
            <person name="Foster P.G."/>
            <person name="Simillion C."/>
            <person name="Van de Peer Y."/>
            <person name="Miranda-Saavedra D."/>
            <person name="Barton G.J."/>
            <person name="Westrop G.D."/>
            <person name="Mueller S."/>
            <person name="Dessi D."/>
            <person name="Fiori P.L."/>
            <person name="Ren Q."/>
            <person name="Paulsen I."/>
            <person name="Zhang H."/>
            <person name="Bastida-Corcuera F.D."/>
            <person name="Simoes-Barbosa A."/>
            <person name="Brown M.T."/>
            <person name="Hayes R.D."/>
            <person name="Mukherjee M."/>
            <person name="Okumura C.Y."/>
            <person name="Schneider R."/>
            <person name="Smith A.J."/>
            <person name="Vanacova S."/>
            <person name="Villalvazo M."/>
            <person name="Haas B.J."/>
            <person name="Pertea M."/>
            <person name="Feldblyum T.V."/>
            <person name="Utterback T.R."/>
            <person name="Shu C.L."/>
            <person name="Osoegawa K."/>
            <person name="de Jong P.J."/>
            <person name="Hrdy I."/>
            <person name="Horvathova L."/>
            <person name="Zubacova Z."/>
            <person name="Dolezal P."/>
            <person name="Malik S.B."/>
            <person name="Logsdon J.M. Jr."/>
            <person name="Henze K."/>
            <person name="Gupta A."/>
            <person name="Wang C.C."/>
            <person name="Dunne R.L."/>
            <person name="Upcroft J.A."/>
            <person name="Upcroft P."/>
            <person name="White O."/>
            <person name="Salzberg S.L."/>
            <person name="Tang P."/>
            <person name="Chiu C.-H."/>
            <person name="Lee Y.-S."/>
            <person name="Embley T.M."/>
            <person name="Coombs G.H."/>
            <person name="Mottram J.C."/>
            <person name="Tachezy J."/>
            <person name="Fraser-Liggett C.M."/>
            <person name="Johnson P.J."/>
        </authorList>
    </citation>
    <scope>NUCLEOTIDE SEQUENCE [LARGE SCALE GENOMIC DNA]</scope>
    <source>
        <strain evidence="1">G3</strain>
    </source>
</reference>
<gene>
    <name evidence="1" type="ORF">TVAG_297400</name>
</gene>
<dbReference type="RefSeq" id="XP_001329284.1">
    <property type="nucleotide sequence ID" value="XM_001329249.1"/>
</dbReference>
<reference evidence="1" key="1">
    <citation type="submission" date="2006-10" db="EMBL/GenBank/DDBJ databases">
        <authorList>
            <person name="Amadeo P."/>
            <person name="Zhao Q."/>
            <person name="Wortman J."/>
            <person name="Fraser-Liggett C."/>
            <person name="Carlton J."/>
        </authorList>
    </citation>
    <scope>NUCLEOTIDE SEQUENCE</scope>
    <source>
        <strain evidence="1">G3</strain>
    </source>
</reference>
<dbReference type="InParanoid" id="A2DRD5"/>
<dbReference type="AlphaFoldDB" id="A2DRD5"/>